<sequence length="121" mass="13230">MVPRTGCSITFPGIEDPELHHLMVTAAKAAFDLHIPNEPLLVGEQEVQQSTSPHWLLCHLGEEVVIDALQELPGLLMPCSVVPPADIETELHTLQLLFQVSSTLGIVCLKGRDTVLPFVMD</sequence>
<dbReference type="AlphaFoldDB" id="A0AAN7ML40"/>
<keyword evidence="2" id="KW-1185">Reference proteome</keyword>
<comment type="caution">
    <text evidence="1">The sequence shown here is derived from an EMBL/GenBank/DDBJ whole genome shotgun (WGS) entry which is preliminary data.</text>
</comment>
<evidence type="ECO:0000313" key="1">
    <source>
        <dbReference type="EMBL" id="KAK4806246.1"/>
    </source>
</evidence>
<dbReference type="Proteomes" id="UP001333110">
    <property type="component" value="Unassembled WGS sequence"/>
</dbReference>
<dbReference type="EMBL" id="JAUNZN010000044">
    <property type="protein sequence ID" value="KAK4806246.1"/>
    <property type="molecule type" value="Genomic_DNA"/>
</dbReference>
<proteinExistence type="predicted"/>
<protein>
    <submittedName>
        <fullName evidence="1">Uncharacterized protein</fullName>
    </submittedName>
</protein>
<gene>
    <name evidence="1" type="ORF">QYF61_013390</name>
</gene>
<accession>A0AAN7ML40</accession>
<reference evidence="1 2" key="1">
    <citation type="journal article" date="2023" name="J. Hered.">
        <title>Chromosome-level genome of the wood stork (Mycteria americana) provides insight into avian chromosome evolution.</title>
        <authorList>
            <person name="Flamio R. Jr."/>
            <person name="Ramstad K.M."/>
        </authorList>
    </citation>
    <scope>NUCLEOTIDE SEQUENCE [LARGE SCALE GENOMIC DNA]</scope>
    <source>
        <strain evidence="1">JAX WOST 10</strain>
    </source>
</reference>
<name>A0AAN7ML40_MYCAM</name>
<evidence type="ECO:0000313" key="2">
    <source>
        <dbReference type="Proteomes" id="UP001333110"/>
    </source>
</evidence>
<organism evidence="1 2">
    <name type="scientific">Mycteria americana</name>
    <name type="common">Wood stork</name>
    <dbReference type="NCBI Taxonomy" id="33587"/>
    <lineage>
        <taxon>Eukaryota</taxon>
        <taxon>Metazoa</taxon>
        <taxon>Chordata</taxon>
        <taxon>Craniata</taxon>
        <taxon>Vertebrata</taxon>
        <taxon>Euteleostomi</taxon>
        <taxon>Archelosauria</taxon>
        <taxon>Archosauria</taxon>
        <taxon>Dinosauria</taxon>
        <taxon>Saurischia</taxon>
        <taxon>Theropoda</taxon>
        <taxon>Coelurosauria</taxon>
        <taxon>Aves</taxon>
        <taxon>Neognathae</taxon>
        <taxon>Neoaves</taxon>
        <taxon>Aequornithes</taxon>
        <taxon>Ciconiiformes</taxon>
        <taxon>Ciconiidae</taxon>
        <taxon>Mycteria</taxon>
    </lineage>
</organism>